<keyword evidence="3 6" id="KW-0812">Transmembrane</keyword>
<feature type="transmembrane region" description="Helical" evidence="6">
    <location>
        <begin position="55"/>
        <end position="74"/>
    </location>
</feature>
<organism evidence="8 9">
    <name type="scientific">Halospeciosus flavus</name>
    <dbReference type="NCBI Taxonomy" id="3032283"/>
    <lineage>
        <taxon>Archaea</taxon>
        <taxon>Methanobacteriati</taxon>
        <taxon>Methanobacteriota</taxon>
        <taxon>Stenosarchaea group</taxon>
        <taxon>Halobacteria</taxon>
        <taxon>Halobacteriales</taxon>
        <taxon>Halobacteriaceae</taxon>
        <taxon>Halospeciosus</taxon>
    </lineage>
</organism>
<keyword evidence="5 6" id="KW-0472">Membrane</keyword>
<keyword evidence="4 6" id="KW-1133">Transmembrane helix</keyword>
<name>A0ABD5Z7P9_9EURY</name>
<feature type="domain" description="RDD" evidence="7">
    <location>
        <begin position="18"/>
        <end position="138"/>
    </location>
</feature>
<accession>A0ABD5Z7P9</accession>
<keyword evidence="2" id="KW-1003">Cell membrane</keyword>
<proteinExistence type="predicted"/>
<feature type="transmembrane region" description="Helical" evidence="6">
    <location>
        <begin position="108"/>
        <end position="126"/>
    </location>
</feature>
<evidence type="ECO:0000256" key="2">
    <source>
        <dbReference type="ARBA" id="ARBA00022475"/>
    </source>
</evidence>
<dbReference type="Proteomes" id="UP001596447">
    <property type="component" value="Unassembled WGS sequence"/>
</dbReference>
<dbReference type="EMBL" id="JBHTAR010000011">
    <property type="protein sequence ID" value="MFC7201040.1"/>
    <property type="molecule type" value="Genomic_DNA"/>
</dbReference>
<dbReference type="AlphaFoldDB" id="A0ABD5Z7P9"/>
<dbReference type="RefSeq" id="WP_279527799.1">
    <property type="nucleotide sequence ID" value="NZ_CP122312.1"/>
</dbReference>
<evidence type="ECO:0000256" key="1">
    <source>
        <dbReference type="ARBA" id="ARBA00004651"/>
    </source>
</evidence>
<evidence type="ECO:0000256" key="6">
    <source>
        <dbReference type="SAM" id="Phobius"/>
    </source>
</evidence>
<protein>
    <submittedName>
        <fullName evidence="8">RDD family protein</fullName>
    </submittedName>
</protein>
<evidence type="ECO:0000259" key="7">
    <source>
        <dbReference type="Pfam" id="PF06271"/>
    </source>
</evidence>
<evidence type="ECO:0000313" key="9">
    <source>
        <dbReference type="Proteomes" id="UP001596447"/>
    </source>
</evidence>
<dbReference type="PANTHER" id="PTHR36115">
    <property type="entry name" value="PROLINE-RICH ANTIGEN HOMOLOG-RELATED"/>
    <property type="match status" value="1"/>
</dbReference>
<dbReference type="GO" id="GO:0005886">
    <property type="term" value="C:plasma membrane"/>
    <property type="evidence" value="ECO:0007669"/>
    <property type="project" value="UniProtKB-SubCell"/>
</dbReference>
<dbReference type="Pfam" id="PF06271">
    <property type="entry name" value="RDD"/>
    <property type="match status" value="1"/>
</dbReference>
<evidence type="ECO:0000256" key="3">
    <source>
        <dbReference type="ARBA" id="ARBA00022692"/>
    </source>
</evidence>
<gene>
    <name evidence="8" type="ORF">ACFQJ9_16780</name>
</gene>
<keyword evidence="9" id="KW-1185">Reference proteome</keyword>
<dbReference type="InterPro" id="IPR051791">
    <property type="entry name" value="Pra-immunoreactive"/>
</dbReference>
<evidence type="ECO:0000256" key="4">
    <source>
        <dbReference type="ARBA" id="ARBA00022989"/>
    </source>
</evidence>
<reference evidence="8 9" key="1">
    <citation type="journal article" date="2019" name="Int. J. Syst. Evol. Microbiol.">
        <title>The Global Catalogue of Microorganisms (GCM) 10K type strain sequencing project: providing services to taxonomists for standard genome sequencing and annotation.</title>
        <authorList>
            <consortium name="The Broad Institute Genomics Platform"/>
            <consortium name="The Broad Institute Genome Sequencing Center for Infectious Disease"/>
            <person name="Wu L."/>
            <person name="Ma J."/>
        </authorList>
    </citation>
    <scope>NUCLEOTIDE SEQUENCE [LARGE SCALE GENOMIC DNA]</scope>
    <source>
        <strain evidence="8 9">XZGYJ-43</strain>
    </source>
</reference>
<comment type="caution">
    <text evidence="8">The sequence shown here is derived from an EMBL/GenBank/DDBJ whole genome shotgun (WGS) entry which is preliminary data.</text>
</comment>
<dbReference type="InterPro" id="IPR010432">
    <property type="entry name" value="RDD"/>
</dbReference>
<evidence type="ECO:0000313" key="8">
    <source>
        <dbReference type="EMBL" id="MFC7201040.1"/>
    </source>
</evidence>
<feature type="transmembrane region" description="Helical" evidence="6">
    <location>
        <begin position="22"/>
        <end position="43"/>
    </location>
</feature>
<sequence length="161" mass="17500">MPSTRTHTRPSRGDTDVVGARIGAQVVDIVLMTVQVFAITFVLSALTGSSDPRPFFFLSLLTLPLYGGLLEGYWDGQTVGKRLFGIRVVDESGRDCSVAQAFGRNAPAVVMPGWLAYLVALASMAASDRRQRLFDRFVGTVVVRATDFRGDSSPGTAHEYR</sequence>
<evidence type="ECO:0000256" key="5">
    <source>
        <dbReference type="ARBA" id="ARBA00023136"/>
    </source>
</evidence>
<comment type="subcellular location">
    <subcellularLocation>
        <location evidence="1">Cell membrane</location>
        <topology evidence="1">Multi-pass membrane protein</topology>
    </subcellularLocation>
</comment>
<dbReference type="PANTHER" id="PTHR36115:SF6">
    <property type="entry name" value="PROLINE-RICH ANTIGEN HOMOLOG"/>
    <property type="match status" value="1"/>
</dbReference>